<accession>A0A8H3F9B7</accession>
<feature type="chain" id="PRO_5034660738" evidence="1">
    <location>
        <begin position="23"/>
        <end position="461"/>
    </location>
</feature>
<gene>
    <name evidence="2" type="ORF">IMSHALPRED_003239</name>
</gene>
<reference evidence="2" key="1">
    <citation type="submission" date="2021-03" db="EMBL/GenBank/DDBJ databases">
        <authorList>
            <person name="Tagirdzhanova G."/>
        </authorList>
    </citation>
    <scope>NUCLEOTIDE SEQUENCE</scope>
</reference>
<comment type="caution">
    <text evidence="2">The sequence shown here is derived from an EMBL/GenBank/DDBJ whole genome shotgun (WGS) entry which is preliminary data.</text>
</comment>
<dbReference type="Proteomes" id="UP000664534">
    <property type="component" value="Unassembled WGS sequence"/>
</dbReference>
<proteinExistence type="predicted"/>
<sequence>MVVCRNIVMLLVTMLLPPHVATEIVPHVWYSARLTAGMVQSLQESVKPLIVDVVGKIVGKSSSVLLSKTWTFGTSVVSVRLYKEQWNFLLAMLEKGHRVDVTEKSRQDMMLNDTRLDFRERHLFKLPPSRRVCTSRMWKDGILLPFGSRLEEFSFPNPTLFDPETSSWLQKESADPIEGWPLEIVRGLSAKYGTPDRDLYGLLYFYVREKLTAFCNKIANSKMLFHFYCTDASTLGSLIDKDLKFDRVEVANIVDRTYLGLKKTLMTCGSLLKSPSTNPHAVLVALFMAAVDEVADGLGPDYMMEHMISASPKTQRFIRGHKNLHKYHPTWIRVIAANDIFRDNDFLFKHYMKQVDFDKAGRETKMKMKEKNTVMEAWPYRFTKKAGEPGAQKAFDLLESSGGVGSERYVEWVRSERALEFLSNASNETLGACIVGLAAVTWLVLERVGLVLIGERALWEE</sequence>
<name>A0A8H3F9B7_9LECA</name>
<evidence type="ECO:0000313" key="3">
    <source>
        <dbReference type="Proteomes" id="UP000664534"/>
    </source>
</evidence>
<evidence type="ECO:0000313" key="2">
    <source>
        <dbReference type="EMBL" id="CAF9916581.1"/>
    </source>
</evidence>
<dbReference type="AlphaFoldDB" id="A0A8H3F9B7"/>
<dbReference type="OrthoDB" id="5282002at2759"/>
<evidence type="ECO:0000256" key="1">
    <source>
        <dbReference type="SAM" id="SignalP"/>
    </source>
</evidence>
<protein>
    <submittedName>
        <fullName evidence="2">Uncharacterized protein</fullName>
    </submittedName>
</protein>
<feature type="signal peptide" evidence="1">
    <location>
        <begin position="1"/>
        <end position="22"/>
    </location>
</feature>
<keyword evidence="1" id="KW-0732">Signal</keyword>
<dbReference type="EMBL" id="CAJPDT010000017">
    <property type="protein sequence ID" value="CAF9916581.1"/>
    <property type="molecule type" value="Genomic_DNA"/>
</dbReference>
<organism evidence="2 3">
    <name type="scientific">Imshaugia aleurites</name>
    <dbReference type="NCBI Taxonomy" id="172621"/>
    <lineage>
        <taxon>Eukaryota</taxon>
        <taxon>Fungi</taxon>
        <taxon>Dikarya</taxon>
        <taxon>Ascomycota</taxon>
        <taxon>Pezizomycotina</taxon>
        <taxon>Lecanoromycetes</taxon>
        <taxon>OSLEUM clade</taxon>
        <taxon>Lecanoromycetidae</taxon>
        <taxon>Lecanorales</taxon>
        <taxon>Lecanorineae</taxon>
        <taxon>Parmeliaceae</taxon>
        <taxon>Imshaugia</taxon>
    </lineage>
</organism>
<keyword evidence="3" id="KW-1185">Reference proteome</keyword>